<accession>A0A0C5J1I6</accession>
<dbReference type="PANTHER" id="PTHR22726">
    <property type="entry name" value="METALLOENDOPEPTIDASE OMA1"/>
    <property type="match status" value="1"/>
</dbReference>
<feature type="signal peptide" evidence="7">
    <location>
        <begin position="1"/>
        <end position="20"/>
    </location>
</feature>
<dbReference type="AlphaFoldDB" id="A0A0C5J1I6"/>
<feature type="chain" id="PRO_5002189494" evidence="7">
    <location>
        <begin position="21"/>
        <end position="273"/>
    </location>
</feature>
<dbReference type="STRING" id="1565605.PG1C_12230"/>
<keyword evidence="4 6" id="KW-0862">Zinc</keyword>
<gene>
    <name evidence="9" type="ORF">PG1C_12230</name>
</gene>
<dbReference type="Gene3D" id="3.30.2010.10">
    <property type="entry name" value="Metalloproteases ('zincins'), catalytic domain"/>
    <property type="match status" value="1"/>
</dbReference>
<dbReference type="CDD" id="cd07331">
    <property type="entry name" value="M48C_Oma1_like"/>
    <property type="match status" value="1"/>
</dbReference>
<dbReference type="RefSeq" id="WP_202635063.1">
    <property type="nucleotide sequence ID" value="NZ_CP010554.1"/>
</dbReference>
<keyword evidence="7" id="KW-0732">Signal</keyword>
<reference evidence="9 10" key="1">
    <citation type="journal article" date="2015" name="Genome Announc.">
        <title>Complete Genome Sequence of a Novel Bacterium within the Family Rhodocyclaceae That Degrades Polycyclic Aromatic Hydrocarbons.</title>
        <authorList>
            <person name="Singleton D.R."/>
            <person name="Dickey A.N."/>
            <person name="Scholl E.H."/>
            <person name="Wright F.A."/>
            <person name="Aitken M.D."/>
        </authorList>
    </citation>
    <scope>NUCLEOTIDE SEQUENCE [LARGE SCALE GENOMIC DNA]</scope>
    <source>
        <strain evidence="10">PG1-Ca6</strain>
    </source>
</reference>
<dbReference type="InterPro" id="IPR001915">
    <property type="entry name" value="Peptidase_M48"/>
</dbReference>
<evidence type="ECO:0000259" key="8">
    <source>
        <dbReference type="Pfam" id="PF01435"/>
    </source>
</evidence>
<dbReference type="EMBL" id="CP010554">
    <property type="protein sequence ID" value="AJP48982.1"/>
    <property type="molecule type" value="Genomic_DNA"/>
</dbReference>
<keyword evidence="2" id="KW-0479">Metal-binding</keyword>
<evidence type="ECO:0000256" key="2">
    <source>
        <dbReference type="ARBA" id="ARBA00022723"/>
    </source>
</evidence>
<feature type="domain" description="Peptidase M48" evidence="8">
    <location>
        <begin position="75"/>
        <end position="249"/>
    </location>
</feature>
<evidence type="ECO:0000256" key="6">
    <source>
        <dbReference type="RuleBase" id="RU003983"/>
    </source>
</evidence>
<keyword evidence="5 6" id="KW-0482">Metalloprotease</keyword>
<keyword evidence="3 6" id="KW-0378">Hydrolase</keyword>
<dbReference type="GO" id="GO:0016020">
    <property type="term" value="C:membrane"/>
    <property type="evidence" value="ECO:0007669"/>
    <property type="project" value="TreeGrafter"/>
</dbReference>
<dbReference type="PATRIC" id="fig|1565605.3.peg.2595"/>
<dbReference type="KEGG" id="rbu:PG1C_12230"/>
<dbReference type="InterPro" id="IPR051156">
    <property type="entry name" value="Mito/Outer_Membr_Metalloprot"/>
</dbReference>
<dbReference type="Pfam" id="PF01435">
    <property type="entry name" value="Peptidase_M48"/>
    <property type="match status" value="1"/>
</dbReference>
<evidence type="ECO:0000256" key="3">
    <source>
        <dbReference type="ARBA" id="ARBA00022801"/>
    </source>
</evidence>
<sequence length="273" mass="29951">MRQRLLILLCSLVFTLPAWADGVNVGKASRLRNLVPAGEIEQSAVAEYEQIKQQAAAKGELMPDSDPQVRRLRAIAARIIPLADRFNSRAQQWPWEVILLSSQQINAFCMPGGKIAFYTGILNTLKLTDDEAAMVMGHEIAHALREHARARIAKGQLTQLGAGVLGGLLGGGRYTDAFRFGGNLLSLKFSRNDETEADVVGLDLIARAGFNPRAGVTLWQKMIEANNSKPLELLSTHPAGQNRVKEIEKHLPEVMPLYEAALKAQAQKPEKAK</sequence>
<organism evidence="9 10">
    <name type="scientific">Rugosibacter aromaticivorans</name>
    <dbReference type="NCBI Taxonomy" id="1565605"/>
    <lineage>
        <taxon>Bacteria</taxon>
        <taxon>Pseudomonadati</taxon>
        <taxon>Pseudomonadota</taxon>
        <taxon>Betaproteobacteria</taxon>
        <taxon>Nitrosomonadales</taxon>
        <taxon>Sterolibacteriaceae</taxon>
        <taxon>Rugosibacter</taxon>
    </lineage>
</organism>
<evidence type="ECO:0000256" key="7">
    <source>
        <dbReference type="SAM" id="SignalP"/>
    </source>
</evidence>
<dbReference type="PANTHER" id="PTHR22726:SF1">
    <property type="entry name" value="METALLOENDOPEPTIDASE OMA1, MITOCHONDRIAL"/>
    <property type="match status" value="1"/>
</dbReference>
<dbReference type="GO" id="GO:0046872">
    <property type="term" value="F:metal ion binding"/>
    <property type="evidence" value="ECO:0007669"/>
    <property type="project" value="UniProtKB-KW"/>
</dbReference>
<evidence type="ECO:0000313" key="10">
    <source>
        <dbReference type="Proteomes" id="UP000061603"/>
    </source>
</evidence>
<proteinExistence type="inferred from homology"/>
<evidence type="ECO:0000256" key="4">
    <source>
        <dbReference type="ARBA" id="ARBA00022833"/>
    </source>
</evidence>
<evidence type="ECO:0000256" key="1">
    <source>
        <dbReference type="ARBA" id="ARBA00022670"/>
    </source>
</evidence>
<dbReference type="HOGENOM" id="CLU_029002_4_0_4"/>
<dbReference type="GO" id="GO:0004222">
    <property type="term" value="F:metalloendopeptidase activity"/>
    <property type="evidence" value="ECO:0007669"/>
    <property type="project" value="InterPro"/>
</dbReference>
<protein>
    <submittedName>
        <fullName evidence="9">Peptidase M48</fullName>
    </submittedName>
</protein>
<keyword evidence="1 6" id="KW-0645">Protease</keyword>
<comment type="cofactor">
    <cofactor evidence="6">
        <name>Zn(2+)</name>
        <dbReference type="ChEBI" id="CHEBI:29105"/>
    </cofactor>
    <text evidence="6">Binds 1 zinc ion per subunit.</text>
</comment>
<evidence type="ECO:0000256" key="5">
    <source>
        <dbReference type="ARBA" id="ARBA00023049"/>
    </source>
</evidence>
<evidence type="ECO:0000313" key="9">
    <source>
        <dbReference type="EMBL" id="AJP48982.1"/>
    </source>
</evidence>
<comment type="similarity">
    <text evidence="6">Belongs to the peptidase M48 family.</text>
</comment>
<dbReference type="GO" id="GO:0051603">
    <property type="term" value="P:proteolysis involved in protein catabolic process"/>
    <property type="evidence" value="ECO:0007669"/>
    <property type="project" value="TreeGrafter"/>
</dbReference>
<name>A0A0C5J1I6_9PROT</name>
<dbReference type="Proteomes" id="UP000061603">
    <property type="component" value="Chromosome"/>
</dbReference>
<keyword evidence="10" id="KW-1185">Reference proteome</keyword>